<gene>
    <name evidence="2" type="ORF">HRJ53_24555</name>
</gene>
<feature type="compositionally biased region" description="Basic and acidic residues" evidence="1">
    <location>
        <begin position="24"/>
        <end position="38"/>
    </location>
</feature>
<feature type="region of interest" description="Disordered" evidence="1">
    <location>
        <begin position="1"/>
        <end position="41"/>
    </location>
</feature>
<evidence type="ECO:0000256" key="1">
    <source>
        <dbReference type="SAM" id="MobiDB-lite"/>
    </source>
</evidence>
<accession>A0A7V8SZH6</accession>
<comment type="caution">
    <text evidence="2">The sequence shown here is derived from an EMBL/GenBank/DDBJ whole genome shotgun (WGS) entry which is preliminary data.</text>
</comment>
<dbReference type="EMBL" id="JACDQQ010002375">
    <property type="protein sequence ID" value="MBA0088169.1"/>
    <property type="molecule type" value="Genomic_DNA"/>
</dbReference>
<organism evidence="2 3">
    <name type="scientific">Candidatus Acidiferrum panamense</name>
    <dbReference type="NCBI Taxonomy" id="2741543"/>
    <lineage>
        <taxon>Bacteria</taxon>
        <taxon>Pseudomonadati</taxon>
        <taxon>Acidobacteriota</taxon>
        <taxon>Terriglobia</taxon>
        <taxon>Candidatus Acidiferrales</taxon>
        <taxon>Candidatus Acidiferrum</taxon>
    </lineage>
</organism>
<reference evidence="2" key="1">
    <citation type="submission" date="2020-06" db="EMBL/GenBank/DDBJ databases">
        <title>Legume-microbial interactions unlock mineral nutrients during tropical forest succession.</title>
        <authorList>
            <person name="Epihov D.Z."/>
        </authorList>
    </citation>
    <scope>NUCLEOTIDE SEQUENCE [LARGE SCALE GENOMIC DNA]</scope>
    <source>
        <strain evidence="2">Pan2503</strain>
    </source>
</reference>
<protein>
    <submittedName>
        <fullName evidence="2">Uncharacterized protein</fullName>
    </submittedName>
</protein>
<sequence length="147" mass="16884">MAVNTDRPQPPSADYGQPTFSQRGDIERRGTKTPKPDDAAGETNWLRIAKEAFEFSTNYMDANYRARWDDAIRAFNNQHPARSKYNSQAYDKRSKIYRPKTRSIIRKNEAAACAAYFSNMDVVQVEAERMDDKNEQASADVMKHLLN</sequence>
<proteinExistence type="predicted"/>
<name>A0A7V8SZH6_9BACT</name>
<keyword evidence="3" id="KW-1185">Reference proteome</keyword>
<dbReference type="Proteomes" id="UP000567293">
    <property type="component" value="Unassembled WGS sequence"/>
</dbReference>
<evidence type="ECO:0000313" key="3">
    <source>
        <dbReference type="Proteomes" id="UP000567293"/>
    </source>
</evidence>
<dbReference type="AlphaFoldDB" id="A0A7V8SZH6"/>
<evidence type="ECO:0000313" key="2">
    <source>
        <dbReference type="EMBL" id="MBA0088169.1"/>
    </source>
</evidence>
<feature type="non-terminal residue" evidence="2">
    <location>
        <position position="147"/>
    </location>
</feature>